<dbReference type="InterPro" id="IPR000620">
    <property type="entry name" value="EamA_dom"/>
</dbReference>
<dbReference type="AlphaFoldDB" id="A0A0M3V920"/>
<evidence type="ECO:0000256" key="3">
    <source>
        <dbReference type="ARBA" id="ARBA00022692"/>
    </source>
</evidence>
<feature type="transmembrane region" description="Helical" evidence="6">
    <location>
        <begin position="16"/>
        <end position="36"/>
    </location>
</feature>
<protein>
    <recommendedName>
        <fullName evidence="7">EamA domain-containing protein</fullName>
    </recommendedName>
</protein>
<dbReference type="OrthoDB" id="8688375at2"/>
<feature type="transmembrane region" description="Helical" evidence="6">
    <location>
        <begin position="226"/>
        <end position="249"/>
    </location>
</feature>
<evidence type="ECO:0000313" key="8">
    <source>
        <dbReference type="EMBL" id="ALF60183.1"/>
    </source>
</evidence>
<dbReference type="GO" id="GO:0016020">
    <property type="term" value="C:membrane"/>
    <property type="evidence" value="ECO:0007669"/>
    <property type="project" value="UniProtKB-SubCell"/>
</dbReference>
<dbReference type="RefSeq" id="WP_062535312.1">
    <property type="nucleotide sequence ID" value="NZ_CP012678.1"/>
</dbReference>
<dbReference type="Pfam" id="PF00892">
    <property type="entry name" value="EamA"/>
    <property type="match status" value="1"/>
</dbReference>
<keyword evidence="5 6" id="KW-0472">Membrane</keyword>
<feature type="transmembrane region" description="Helical" evidence="6">
    <location>
        <begin position="163"/>
        <end position="182"/>
    </location>
</feature>
<evidence type="ECO:0000256" key="1">
    <source>
        <dbReference type="ARBA" id="ARBA00004141"/>
    </source>
</evidence>
<evidence type="ECO:0000256" key="5">
    <source>
        <dbReference type="ARBA" id="ARBA00023136"/>
    </source>
</evidence>
<dbReference type="Proteomes" id="UP000059847">
    <property type="component" value="Chromosome"/>
</dbReference>
<evidence type="ECO:0000313" key="9">
    <source>
        <dbReference type="Proteomes" id="UP000059847"/>
    </source>
</evidence>
<dbReference type="InterPro" id="IPR050638">
    <property type="entry name" value="AA-Vitamin_Transporters"/>
</dbReference>
<feature type="transmembrane region" description="Helical" evidence="6">
    <location>
        <begin position="105"/>
        <end position="126"/>
    </location>
</feature>
<evidence type="ECO:0000256" key="6">
    <source>
        <dbReference type="SAM" id="Phobius"/>
    </source>
</evidence>
<dbReference type="InterPro" id="IPR037185">
    <property type="entry name" value="EmrE-like"/>
</dbReference>
<feature type="transmembrane region" description="Helical" evidence="6">
    <location>
        <begin position="80"/>
        <end position="99"/>
    </location>
</feature>
<accession>A0A0M3V920</accession>
<feature type="domain" description="EamA" evidence="7">
    <location>
        <begin position="21"/>
        <end position="151"/>
    </location>
</feature>
<comment type="subcellular location">
    <subcellularLocation>
        <location evidence="1">Membrane</location>
        <topology evidence="1">Multi-pass membrane protein</topology>
    </subcellularLocation>
</comment>
<sequence>MSEFTKQEVSRHNHAWLIPFICLLVGGLLLGISTNIAKYAGNIGLTPLAFLFWSITGAAIILSVVALLRHEHPPLSARGFEYYFVAALVSVAGSNLIFFSAIPHVGAGFVAMMIALPPLLTYLGALALRIERFNTMRAFGVAAALAGAGVLAVRKFSAPDASIFWILIALCGPVLLAIGNIYRTLRWPDKASPSALAPGMLIAAAIWLGMVSVLSDFSLAVPHGEILPLALIALQACIFAGQFLLLFLLQKTGGPVLLSLLGSVGAIVGVPVAVFVQGESVPDGIILGASLIALGVGLVTWGGIKMTASLPKKSE</sequence>
<keyword evidence="4 6" id="KW-1133">Transmembrane helix</keyword>
<evidence type="ECO:0000256" key="2">
    <source>
        <dbReference type="ARBA" id="ARBA00007362"/>
    </source>
</evidence>
<proteinExistence type="inferred from homology"/>
<dbReference type="PANTHER" id="PTHR32322">
    <property type="entry name" value="INNER MEMBRANE TRANSPORTER"/>
    <property type="match status" value="1"/>
</dbReference>
<feature type="transmembrane region" description="Helical" evidence="6">
    <location>
        <begin position="284"/>
        <end position="304"/>
    </location>
</feature>
<comment type="similarity">
    <text evidence="2">Belongs to the EamA transporter family.</text>
</comment>
<gene>
    <name evidence="8" type="ORF">AOC03_09160</name>
</gene>
<dbReference type="SUPFAM" id="SSF103481">
    <property type="entry name" value="Multidrug resistance efflux transporter EmrE"/>
    <property type="match status" value="1"/>
</dbReference>
<evidence type="ECO:0000259" key="7">
    <source>
        <dbReference type="Pfam" id="PF00892"/>
    </source>
</evidence>
<dbReference type="STRING" id="45610.AOC03_09160"/>
<organism evidence="8 9">
    <name type="scientific">Psychrobacter urativorans</name>
    <dbReference type="NCBI Taxonomy" id="45610"/>
    <lineage>
        <taxon>Bacteria</taxon>
        <taxon>Pseudomonadati</taxon>
        <taxon>Pseudomonadota</taxon>
        <taxon>Gammaproteobacteria</taxon>
        <taxon>Moraxellales</taxon>
        <taxon>Moraxellaceae</taxon>
        <taxon>Psychrobacter</taxon>
    </lineage>
</organism>
<evidence type="ECO:0000256" key="4">
    <source>
        <dbReference type="ARBA" id="ARBA00022989"/>
    </source>
</evidence>
<dbReference type="KEGG" id="pur:AOC03_09160"/>
<feature type="transmembrane region" description="Helical" evidence="6">
    <location>
        <begin position="48"/>
        <end position="68"/>
    </location>
</feature>
<feature type="transmembrane region" description="Helical" evidence="6">
    <location>
        <begin position="194"/>
        <end position="214"/>
    </location>
</feature>
<feature type="transmembrane region" description="Helical" evidence="6">
    <location>
        <begin position="256"/>
        <end position="278"/>
    </location>
</feature>
<keyword evidence="9" id="KW-1185">Reference proteome</keyword>
<dbReference type="EMBL" id="CP012678">
    <property type="protein sequence ID" value="ALF60183.1"/>
    <property type="molecule type" value="Genomic_DNA"/>
</dbReference>
<feature type="transmembrane region" description="Helical" evidence="6">
    <location>
        <begin position="138"/>
        <end position="157"/>
    </location>
</feature>
<keyword evidence="3 6" id="KW-0812">Transmembrane</keyword>
<reference evidence="8 9" key="1">
    <citation type="submission" date="2015-09" db="EMBL/GenBank/DDBJ databases">
        <title>Complete genome of Psychrobacter urativorans R10.10B.</title>
        <authorList>
            <person name="See-Too W.S."/>
            <person name="Chan K.G."/>
        </authorList>
    </citation>
    <scope>NUCLEOTIDE SEQUENCE [LARGE SCALE GENOMIC DNA]</scope>
    <source>
        <strain evidence="8 9">R10.10B</strain>
    </source>
</reference>
<name>A0A0M3V920_9GAMM</name>
<dbReference type="PANTHER" id="PTHR32322:SF2">
    <property type="entry name" value="EAMA DOMAIN-CONTAINING PROTEIN"/>
    <property type="match status" value="1"/>
</dbReference>